<sequence>MGADADDDEWDQNLPNIQLGLNGAVNSAIGVTPSEALMGYRVCSQVMLEGEGREVVDVTRVRDRMMAATESYQADQKRRFYRHRSKARQYSQNDLVLIRMTCSPATGTSRKLCAKWQGPFRVTAVLGHDRYAVQDIPSATRSRVSYSGTCGAENMRPWIHVEEPTDTKGKHSEGTCR</sequence>
<protein>
    <submittedName>
        <fullName evidence="1">Uncharacterized protein</fullName>
    </submittedName>
</protein>
<gene>
    <name evidence="1" type="ORF">GEV33_003607</name>
</gene>
<dbReference type="EMBL" id="JABDTM020015299">
    <property type="protein sequence ID" value="KAH0819184.1"/>
    <property type="molecule type" value="Genomic_DNA"/>
</dbReference>
<keyword evidence="2" id="KW-1185">Reference proteome</keyword>
<proteinExistence type="predicted"/>
<evidence type="ECO:0000313" key="2">
    <source>
        <dbReference type="Proteomes" id="UP000719412"/>
    </source>
</evidence>
<reference evidence="1" key="1">
    <citation type="journal article" date="2020" name="J Insects Food Feed">
        <title>The yellow mealworm (Tenebrio molitor) genome: a resource for the emerging insects as food and feed industry.</title>
        <authorList>
            <person name="Eriksson T."/>
            <person name="Andere A."/>
            <person name="Kelstrup H."/>
            <person name="Emery V."/>
            <person name="Picard C."/>
        </authorList>
    </citation>
    <scope>NUCLEOTIDE SEQUENCE</scope>
    <source>
        <strain evidence="1">Stoneville</strain>
        <tissue evidence="1">Whole head</tissue>
    </source>
</reference>
<name>A0A8J6HR51_TENMO</name>
<dbReference type="AlphaFoldDB" id="A0A8J6HR51"/>
<dbReference type="Proteomes" id="UP000719412">
    <property type="component" value="Unassembled WGS sequence"/>
</dbReference>
<organism evidence="1 2">
    <name type="scientific">Tenebrio molitor</name>
    <name type="common">Yellow mealworm beetle</name>
    <dbReference type="NCBI Taxonomy" id="7067"/>
    <lineage>
        <taxon>Eukaryota</taxon>
        <taxon>Metazoa</taxon>
        <taxon>Ecdysozoa</taxon>
        <taxon>Arthropoda</taxon>
        <taxon>Hexapoda</taxon>
        <taxon>Insecta</taxon>
        <taxon>Pterygota</taxon>
        <taxon>Neoptera</taxon>
        <taxon>Endopterygota</taxon>
        <taxon>Coleoptera</taxon>
        <taxon>Polyphaga</taxon>
        <taxon>Cucujiformia</taxon>
        <taxon>Tenebrionidae</taxon>
        <taxon>Tenebrio</taxon>
    </lineage>
</organism>
<accession>A0A8J6HR51</accession>
<comment type="caution">
    <text evidence="1">The sequence shown here is derived from an EMBL/GenBank/DDBJ whole genome shotgun (WGS) entry which is preliminary data.</text>
</comment>
<evidence type="ECO:0000313" key="1">
    <source>
        <dbReference type="EMBL" id="KAH0819184.1"/>
    </source>
</evidence>
<reference evidence="1" key="2">
    <citation type="submission" date="2021-08" db="EMBL/GenBank/DDBJ databases">
        <authorList>
            <person name="Eriksson T."/>
        </authorList>
    </citation>
    <scope>NUCLEOTIDE SEQUENCE</scope>
    <source>
        <strain evidence="1">Stoneville</strain>
        <tissue evidence="1">Whole head</tissue>
    </source>
</reference>